<evidence type="ECO:0000313" key="10">
    <source>
        <dbReference type="Proteomes" id="UP000001555"/>
    </source>
</evidence>
<reference evidence="9" key="2">
    <citation type="submission" date="2020-05" db="UniProtKB">
        <authorList>
            <consortium name="EnsemblMetazoa"/>
        </authorList>
    </citation>
    <scope>IDENTIFICATION</scope>
    <source>
        <strain evidence="9">wikel</strain>
    </source>
</reference>
<dbReference type="Pfam" id="PF12115">
    <property type="entry name" value="Salp15"/>
    <property type="match status" value="1"/>
</dbReference>
<reference evidence="8 10" key="1">
    <citation type="submission" date="2008-03" db="EMBL/GenBank/DDBJ databases">
        <title>Annotation of Ixodes scapularis.</title>
        <authorList>
            <consortium name="Ixodes scapularis Genome Project Consortium"/>
            <person name="Caler E."/>
            <person name="Hannick L.I."/>
            <person name="Bidwell S."/>
            <person name="Joardar V."/>
            <person name="Thiagarajan M."/>
            <person name="Amedeo P."/>
            <person name="Galinsky K.J."/>
            <person name="Schobel S."/>
            <person name="Inman J."/>
            <person name="Hostetler J."/>
            <person name="Miller J."/>
            <person name="Hammond M."/>
            <person name="Megy K."/>
            <person name="Lawson D."/>
            <person name="Kodira C."/>
            <person name="Sutton G."/>
            <person name="Meyer J."/>
            <person name="Hill C.A."/>
            <person name="Birren B."/>
            <person name="Nene V."/>
            <person name="Collins F."/>
            <person name="Alarcon-Chaidez F."/>
            <person name="Wikel S."/>
            <person name="Strausberg R."/>
        </authorList>
    </citation>
    <scope>NUCLEOTIDE SEQUENCE [LARGE SCALE GENOMIC DNA]</scope>
    <source>
        <strain evidence="10">Wikel</strain>
        <strain evidence="8">Wikel colony</strain>
    </source>
</reference>
<comment type="subcellular location">
    <subcellularLocation>
        <location evidence="1">Secreted</location>
    </subcellularLocation>
</comment>
<comment type="similarity">
    <text evidence="5">Belongs to the salp15 family.</text>
</comment>
<gene>
    <name evidence="8" type="ORF">IscW_ISCW014753</name>
</gene>
<dbReference type="VEuPathDB" id="VectorBase:ISCW014753"/>
<evidence type="ECO:0000256" key="1">
    <source>
        <dbReference type="ARBA" id="ARBA00004613"/>
    </source>
</evidence>
<accession>B7QJ90</accession>
<dbReference type="GO" id="GO:0005576">
    <property type="term" value="C:extracellular region"/>
    <property type="evidence" value="ECO:0007669"/>
    <property type="project" value="UniProtKB-SubCell"/>
</dbReference>
<evidence type="ECO:0000256" key="7">
    <source>
        <dbReference type="SAM" id="SignalP"/>
    </source>
</evidence>
<dbReference type="EMBL" id="DS950927">
    <property type="protein sequence ID" value="EEC18912.1"/>
    <property type="molecule type" value="Genomic_DNA"/>
</dbReference>
<feature type="chain" id="PRO_5010827013" evidence="7">
    <location>
        <begin position="19"/>
        <end position="153"/>
    </location>
</feature>
<evidence type="ECO:0000256" key="4">
    <source>
        <dbReference type="ARBA" id="ARBA00023180"/>
    </source>
</evidence>
<evidence type="ECO:0000313" key="9">
    <source>
        <dbReference type="EnsemblMetazoa" id="ISCW014753-PA"/>
    </source>
</evidence>
<feature type="signal peptide" evidence="7">
    <location>
        <begin position="1"/>
        <end position="18"/>
    </location>
</feature>
<dbReference type="InterPro" id="IPR021971">
    <property type="entry name" value="Salp15"/>
</dbReference>
<evidence type="ECO:0000256" key="5">
    <source>
        <dbReference type="ARBA" id="ARBA00034321"/>
    </source>
</evidence>
<evidence type="ECO:0000256" key="3">
    <source>
        <dbReference type="ARBA" id="ARBA00022729"/>
    </source>
</evidence>
<evidence type="ECO:0000313" key="8">
    <source>
        <dbReference type="EMBL" id="EEC18912.1"/>
    </source>
</evidence>
<dbReference type="HOGENOM" id="CLU_1715290_0_0_1"/>
<feature type="region of interest" description="Disordered" evidence="6">
    <location>
        <begin position="32"/>
        <end position="55"/>
    </location>
</feature>
<dbReference type="EMBL" id="ABJB010268157">
    <property type="status" value="NOT_ANNOTATED_CDS"/>
    <property type="molecule type" value="Genomic_DNA"/>
</dbReference>
<dbReference type="VEuPathDB" id="VectorBase:ISCI014753"/>
<dbReference type="EMBL" id="ABJB010950731">
    <property type="status" value="NOT_ANNOTATED_CDS"/>
    <property type="molecule type" value="Genomic_DNA"/>
</dbReference>
<dbReference type="InParanoid" id="B7QJ90"/>
<dbReference type="AlphaFoldDB" id="B7QJ90"/>
<keyword evidence="2" id="KW-0964">Secreted</keyword>
<evidence type="ECO:0000256" key="2">
    <source>
        <dbReference type="ARBA" id="ARBA00022525"/>
    </source>
</evidence>
<sequence length="153" mass="17062">MFKLKFFILFALAVLCFGKNMSFCLVSKSKYKHKGNSESPRATPSQEPKNRDKPSGVFAFQTITSDHLPDFIGTEKDKVFYLDKLLSVCNKEHPVYKINKANITFEKCTFACLREDMTASSKEERIPTGLLCNSGGGKCPDEGPCPNLPLPSN</sequence>
<keyword evidence="4" id="KW-0325">Glycoprotein</keyword>
<keyword evidence="3 7" id="KW-0732">Signal</keyword>
<dbReference type="PaxDb" id="6945-B7QJ90"/>
<keyword evidence="10" id="KW-1185">Reference proteome</keyword>
<dbReference type="Proteomes" id="UP000001555">
    <property type="component" value="Unassembled WGS sequence"/>
</dbReference>
<feature type="compositionally biased region" description="Polar residues" evidence="6">
    <location>
        <begin position="37"/>
        <end position="47"/>
    </location>
</feature>
<dbReference type="VEuPathDB" id="VectorBase:ISCP_006074"/>
<organism>
    <name type="scientific">Ixodes scapularis</name>
    <name type="common">Black-legged tick</name>
    <name type="synonym">Deer tick</name>
    <dbReference type="NCBI Taxonomy" id="6945"/>
    <lineage>
        <taxon>Eukaryota</taxon>
        <taxon>Metazoa</taxon>
        <taxon>Ecdysozoa</taxon>
        <taxon>Arthropoda</taxon>
        <taxon>Chelicerata</taxon>
        <taxon>Arachnida</taxon>
        <taxon>Acari</taxon>
        <taxon>Parasitiformes</taxon>
        <taxon>Ixodida</taxon>
        <taxon>Ixodoidea</taxon>
        <taxon>Ixodidae</taxon>
        <taxon>Ixodinae</taxon>
        <taxon>Ixodes</taxon>
    </lineage>
</organism>
<dbReference type="EnsemblMetazoa" id="ISCW014753-RA">
    <property type="protein sequence ID" value="ISCW014753-PA"/>
    <property type="gene ID" value="ISCW014753"/>
</dbReference>
<proteinExistence type="inferred from homology"/>
<name>B7QJ90_IXOSC</name>
<protein>
    <submittedName>
        <fullName evidence="8 9">Salivary gland 16 kD protein, putative</fullName>
    </submittedName>
</protein>
<evidence type="ECO:0000256" key="6">
    <source>
        <dbReference type="SAM" id="MobiDB-lite"/>
    </source>
</evidence>